<accession>H8ZEM0</accession>
<keyword evidence="1" id="KW-1133">Transmembrane helix</keyword>
<dbReference type="AlphaFoldDB" id="H8ZEM0"/>
<keyword evidence="1" id="KW-0472">Membrane</keyword>
<dbReference type="HOGENOM" id="CLU_819134_0_0_1"/>
<keyword evidence="1" id="KW-0812">Transmembrane</keyword>
<feature type="transmembrane region" description="Helical" evidence="1">
    <location>
        <begin position="74"/>
        <end position="93"/>
    </location>
</feature>
<dbReference type="Proteomes" id="UP000005622">
    <property type="component" value="Unassembled WGS sequence"/>
</dbReference>
<feature type="transmembrane region" description="Helical" evidence="1">
    <location>
        <begin position="293"/>
        <end position="311"/>
    </location>
</feature>
<proteinExistence type="predicted"/>
<feature type="transmembrane region" description="Helical" evidence="1">
    <location>
        <begin position="197"/>
        <end position="216"/>
    </location>
</feature>
<protein>
    <submittedName>
        <fullName evidence="2">Uncharacterized protein</fullName>
    </submittedName>
</protein>
<feature type="transmembrane region" description="Helical" evidence="1">
    <location>
        <begin position="225"/>
        <end position="243"/>
    </location>
</feature>
<reference evidence="2" key="1">
    <citation type="submission" date="2011-03" db="EMBL/GenBank/DDBJ databases">
        <title>The Genome Sequence of Nematocida sp1 strain ERTm2.</title>
        <authorList>
            <consortium name="The Broad Institute Genome Sequencing Platform"/>
            <consortium name="The Broad Institute Genome Sequencing Center for Infectious Disease"/>
            <person name="Cuomo C."/>
            <person name="Troemel E."/>
            <person name="Young S.K."/>
            <person name="Zeng Q."/>
            <person name="Gargeya S."/>
            <person name="Fitzgerald M."/>
            <person name="Haas B."/>
            <person name="Abouelleil A."/>
            <person name="Alvarado L."/>
            <person name="Arachchi H.M."/>
            <person name="Berlin A."/>
            <person name="Brown A."/>
            <person name="Chapman S.B."/>
            <person name="Chen Z."/>
            <person name="Dunbar C."/>
            <person name="Freedman E."/>
            <person name="Gearin G."/>
            <person name="Gellesch M."/>
            <person name="Goldberg J."/>
            <person name="Griggs A."/>
            <person name="Gujja S."/>
            <person name="Heilman E.R."/>
            <person name="Heiman D."/>
            <person name="Howarth C."/>
            <person name="Larson L."/>
            <person name="Lui A."/>
            <person name="MacDonald P.J.P."/>
            <person name="Mehta T."/>
            <person name="Montmayeur A."/>
            <person name="Murphy C."/>
            <person name="Neiman D."/>
            <person name="Pearson M."/>
            <person name="Priest M."/>
            <person name="Roberts A."/>
            <person name="Saif S."/>
            <person name="Shea T."/>
            <person name="Shenoy N."/>
            <person name="Sisk P."/>
            <person name="Stolte C."/>
            <person name="Sykes S."/>
            <person name="White J."/>
            <person name="Yandava C."/>
            <person name="Wortman J."/>
            <person name="Nusbaum C."/>
            <person name="Birren B."/>
        </authorList>
    </citation>
    <scope>NUCLEOTIDE SEQUENCE</scope>
    <source>
        <strain evidence="2">ERTm2</strain>
    </source>
</reference>
<dbReference type="EMBL" id="JH604637">
    <property type="protein sequence ID" value="EHY64985.1"/>
    <property type="molecule type" value="Genomic_DNA"/>
</dbReference>
<evidence type="ECO:0000313" key="2">
    <source>
        <dbReference type="EMBL" id="EHY64985.1"/>
    </source>
</evidence>
<feature type="transmembrane region" description="Helical" evidence="1">
    <location>
        <begin position="99"/>
        <end position="122"/>
    </location>
</feature>
<gene>
    <name evidence="2" type="ORF">NERG_02041</name>
</gene>
<sequence length="339" mass="40390">MQDIGLINRETSKTFGGYFFGMCTLSIIYTLVSVITLRQNYYSTNSYGHQDELFTIIFETISNIIFKSFVDLQAIIYFIVTGSISFFYVYIGMQCARLIRYAIVEAFTIPNINIILYFLYIISNILRIAINIKWATSTKYYFYQRMCSVSNNNISSGVTYYSVYFMLEGCALLITNRCIFNSFLYIYTYKYTSDTDIINNLWVGITSCFCWYFLWITKQNNQKKWYMRIFFLVNIARFVFIYLTSGERRYILNTYYRDMTVSERMYSIVNSRTENKVNNRRLGLNIVDNLENFFVDLIFNIYFVWYSILLYKHPQGDCLFRVKARSSISNYRESDEQEV</sequence>
<name>H8ZEM0_NEMA1</name>
<feature type="transmembrane region" description="Helical" evidence="1">
    <location>
        <begin position="15"/>
        <end position="37"/>
    </location>
</feature>
<feature type="transmembrane region" description="Helical" evidence="1">
    <location>
        <begin position="163"/>
        <end position="185"/>
    </location>
</feature>
<organism evidence="2">
    <name type="scientific">Nematocida ausubeli (strain ATCC PRA-371 / ERTm2)</name>
    <name type="common">Nematode killer fungus</name>
    <dbReference type="NCBI Taxonomy" id="1913371"/>
    <lineage>
        <taxon>Eukaryota</taxon>
        <taxon>Fungi</taxon>
        <taxon>Fungi incertae sedis</taxon>
        <taxon>Microsporidia</taxon>
        <taxon>Nematocida</taxon>
    </lineage>
</organism>
<evidence type="ECO:0000256" key="1">
    <source>
        <dbReference type="SAM" id="Phobius"/>
    </source>
</evidence>